<evidence type="ECO:0000313" key="1">
    <source>
        <dbReference type="EMBL" id="KAF4343141.1"/>
    </source>
</evidence>
<comment type="caution">
    <text evidence="1">The sequence shown here is derived from an EMBL/GenBank/DDBJ whole genome shotgun (WGS) entry which is preliminary data.</text>
</comment>
<name>A0A9P5AR30_9HYPO</name>
<keyword evidence="2" id="KW-1185">Reference proteome</keyword>
<proteinExistence type="predicted"/>
<reference evidence="1" key="2">
    <citation type="submission" date="2020-02" db="EMBL/GenBank/DDBJ databases">
        <title>Identification and distribution of gene clusters putatively required for synthesis of sphingolipid metabolism inhibitors in phylogenetically diverse species of the filamentous fungus Fusarium.</title>
        <authorList>
            <person name="Kim H.-S."/>
            <person name="Busman M."/>
            <person name="Brown D.W."/>
            <person name="Divon H."/>
            <person name="Uhlig S."/>
            <person name="Proctor R.H."/>
        </authorList>
    </citation>
    <scope>NUCLEOTIDE SEQUENCE</scope>
    <source>
        <strain evidence="1">NRRL 25174</strain>
    </source>
</reference>
<dbReference type="AlphaFoldDB" id="A0A9P5AR30"/>
<organism evidence="1 2">
    <name type="scientific">Fusarium beomiforme</name>
    <dbReference type="NCBI Taxonomy" id="44412"/>
    <lineage>
        <taxon>Eukaryota</taxon>
        <taxon>Fungi</taxon>
        <taxon>Dikarya</taxon>
        <taxon>Ascomycota</taxon>
        <taxon>Pezizomycotina</taxon>
        <taxon>Sordariomycetes</taxon>
        <taxon>Hypocreomycetidae</taxon>
        <taxon>Hypocreales</taxon>
        <taxon>Nectriaceae</taxon>
        <taxon>Fusarium</taxon>
        <taxon>Fusarium burgessii species complex</taxon>
    </lineage>
</organism>
<dbReference type="OrthoDB" id="5018207at2759"/>
<dbReference type="Proteomes" id="UP000730481">
    <property type="component" value="Unassembled WGS sequence"/>
</dbReference>
<evidence type="ECO:0000313" key="2">
    <source>
        <dbReference type="Proteomes" id="UP000730481"/>
    </source>
</evidence>
<sequence length="180" mass="20469">MACSNTPHISSTLHEAAQAVFKITQRNSQIQQSHIEQTRAIRETIKSFDDIVDEFEMLTIHLGHVNTAKSYFHQVQQLVGSVRRVHQELNKILASVADADMRFGQEIRSRYAEFLGHIASYTGDDTQPLVSLDIITQKFHVLNLEQNQRLSSMREQLDSYILTLSKIAALKHGLEEQGLI</sequence>
<gene>
    <name evidence="1" type="ORF">FBEOM_2925</name>
</gene>
<protein>
    <submittedName>
        <fullName evidence="1">Uncharacterized protein</fullName>
    </submittedName>
</protein>
<reference evidence="1" key="1">
    <citation type="journal article" date="2017" name="Mycologia">
        <title>Fusarium algeriense, sp. nov., a novel toxigenic crown rot pathogen of durum wheat from Algeria is nested in the Fusarium burgessii species complex.</title>
        <authorList>
            <person name="Laraba I."/>
            <person name="Keddad A."/>
            <person name="Boureghda H."/>
            <person name="Abdallah N."/>
            <person name="Vaughan M.M."/>
            <person name="Proctor R.H."/>
            <person name="Busman M."/>
            <person name="O'Donnell K."/>
        </authorList>
    </citation>
    <scope>NUCLEOTIDE SEQUENCE</scope>
    <source>
        <strain evidence="1">NRRL 25174</strain>
    </source>
</reference>
<accession>A0A9P5AR30</accession>
<dbReference type="EMBL" id="PVQB02000102">
    <property type="protein sequence ID" value="KAF4343141.1"/>
    <property type="molecule type" value="Genomic_DNA"/>
</dbReference>